<proteinExistence type="predicted"/>
<dbReference type="EMBL" id="JAHQIW010004799">
    <property type="protein sequence ID" value="KAJ1363752.1"/>
    <property type="molecule type" value="Genomic_DNA"/>
</dbReference>
<dbReference type="AlphaFoldDB" id="A0AAD5MSE6"/>
<feature type="region of interest" description="Disordered" evidence="1">
    <location>
        <begin position="36"/>
        <end position="55"/>
    </location>
</feature>
<evidence type="ECO:0000313" key="3">
    <source>
        <dbReference type="Proteomes" id="UP001196413"/>
    </source>
</evidence>
<protein>
    <submittedName>
        <fullName evidence="2">Uncharacterized protein</fullName>
    </submittedName>
</protein>
<evidence type="ECO:0000256" key="1">
    <source>
        <dbReference type="SAM" id="MobiDB-lite"/>
    </source>
</evidence>
<sequence length="62" mass="7236">MNWALGRCKQRNGAVGEVRLKKRVGELAVKRKRRQVLKSDGMGRKQQLAPPRVTLPDRRYFM</sequence>
<evidence type="ECO:0000313" key="2">
    <source>
        <dbReference type="EMBL" id="KAJ1363752.1"/>
    </source>
</evidence>
<dbReference type="Proteomes" id="UP001196413">
    <property type="component" value="Unassembled WGS sequence"/>
</dbReference>
<comment type="caution">
    <text evidence="2">The sequence shown here is derived from an EMBL/GenBank/DDBJ whole genome shotgun (WGS) entry which is preliminary data.</text>
</comment>
<reference evidence="2" key="1">
    <citation type="submission" date="2021-06" db="EMBL/GenBank/DDBJ databases">
        <title>Parelaphostrongylus tenuis whole genome reference sequence.</title>
        <authorList>
            <person name="Garwood T.J."/>
            <person name="Larsen P.A."/>
            <person name="Fountain-Jones N.M."/>
            <person name="Garbe J.R."/>
            <person name="Macchietto M.G."/>
            <person name="Kania S.A."/>
            <person name="Gerhold R.W."/>
            <person name="Richards J.E."/>
            <person name="Wolf T.M."/>
        </authorList>
    </citation>
    <scope>NUCLEOTIDE SEQUENCE</scope>
    <source>
        <strain evidence="2">MNPRO001-30</strain>
        <tissue evidence="2">Meninges</tissue>
    </source>
</reference>
<accession>A0AAD5MSE6</accession>
<gene>
    <name evidence="2" type="ORF">KIN20_023681</name>
</gene>
<name>A0AAD5MSE6_PARTN</name>
<organism evidence="2 3">
    <name type="scientific">Parelaphostrongylus tenuis</name>
    <name type="common">Meningeal worm</name>
    <dbReference type="NCBI Taxonomy" id="148309"/>
    <lineage>
        <taxon>Eukaryota</taxon>
        <taxon>Metazoa</taxon>
        <taxon>Ecdysozoa</taxon>
        <taxon>Nematoda</taxon>
        <taxon>Chromadorea</taxon>
        <taxon>Rhabditida</taxon>
        <taxon>Rhabditina</taxon>
        <taxon>Rhabditomorpha</taxon>
        <taxon>Strongyloidea</taxon>
        <taxon>Metastrongylidae</taxon>
        <taxon>Parelaphostrongylus</taxon>
    </lineage>
</organism>
<keyword evidence="3" id="KW-1185">Reference proteome</keyword>